<dbReference type="Proteomes" id="UP000646749">
    <property type="component" value="Unassembled WGS sequence"/>
</dbReference>
<evidence type="ECO:0008006" key="3">
    <source>
        <dbReference type="Google" id="ProtNLM"/>
    </source>
</evidence>
<keyword evidence="2" id="KW-1185">Reference proteome</keyword>
<protein>
    <recommendedName>
        <fullName evidence="3">DNA-binding protein</fullName>
    </recommendedName>
</protein>
<evidence type="ECO:0000313" key="2">
    <source>
        <dbReference type="Proteomes" id="UP000646749"/>
    </source>
</evidence>
<evidence type="ECO:0000313" key="1">
    <source>
        <dbReference type="EMBL" id="GIG92713.1"/>
    </source>
</evidence>
<accession>A0ABQ4EDB2</accession>
<comment type="caution">
    <text evidence="1">The sequence shown here is derived from an EMBL/GenBank/DDBJ whole genome shotgun (WGS) entry which is preliminary data.</text>
</comment>
<dbReference type="EMBL" id="BONW01000046">
    <property type="protein sequence ID" value="GIG92713.1"/>
    <property type="molecule type" value="Genomic_DNA"/>
</dbReference>
<gene>
    <name evidence="1" type="ORF">Pen02_76490</name>
</gene>
<name>A0ABQ4EDB2_9ACTN</name>
<organism evidence="1 2">
    <name type="scientific">Plantactinospora endophytica</name>
    <dbReference type="NCBI Taxonomy" id="673535"/>
    <lineage>
        <taxon>Bacteria</taxon>
        <taxon>Bacillati</taxon>
        <taxon>Actinomycetota</taxon>
        <taxon>Actinomycetes</taxon>
        <taxon>Micromonosporales</taxon>
        <taxon>Micromonosporaceae</taxon>
        <taxon>Plantactinospora</taxon>
    </lineage>
</organism>
<reference evidence="1 2" key="1">
    <citation type="submission" date="2021-01" db="EMBL/GenBank/DDBJ databases">
        <title>Whole genome shotgun sequence of Plantactinospora endophytica NBRC 110450.</title>
        <authorList>
            <person name="Komaki H."/>
            <person name="Tamura T."/>
        </authorList>
    </citation>
    <scope>NUCLEOTIDE SEQUENCE [LARGE SCALE GENOMIC DNA]</scope>
    <source>
        <strain evidence="1 2">NBRC 110450</strain>
    </source>
</reference>
<sequence length="76" mass="8307">MAKLPPPDELVGTQEIGTLLGTSKSRTKQLVAARSFPEPYVRLAAGGIWLKSEVLAWAKQHRRARPVAGRDEDEPG</sequence>
<proteinExistence type="predicted"/>
<dbReference type="RefSeq" id="WP_203871044.1">
    <property type="nucleotide sequence ID" value="NZ_BONW01000046.1"/>
</dbReference>